<evidence type="ECO:0000313" key="5">
    <source>
        <dbReference type="Proteomes" id="UP001589683"/>
    </source>
</evidence>
<dbReference type="RefSeq" id="WP_213887939.1">
    <property type="nucleotide sequence ID" value="NZ_JAGFNU010000002.1"/>
</dbReference>
<dbReference type="Proteomes" id="UP001589683">
    <property type="component" value="Unassembled WGS sequence"/>
</dbReference>
<dbReference type="EMBL" id="JBHMEA010000039">
    <property type="protein sequence ID" value="MFB9232426.1"/>
    <property type="molecule type" value="Genomic_DNA"/>
</dbReference>
<evidence type="ECO:0000256" key="1">
    <source>
        <dbReference type="ARBA" id="ARBA00022729"/>
    </source>
</evidence>
<dbReference type="InterPro" id="IPR027385">
    <property type="entry name" value="Beta-barrel_OMP"/>
</dbReference>
<gene>
    <name evidence="4" type="ORF">ACFFUT_11585</name>
</gene>
<evidence type="ECO:0000259" key="3">
    <source>
        <dbReference type="Pfam" id="PF13505"/>
    </source>
</evidence>
<name>A0ABV5JHU9_9RHOB</name>
<proteinExistence type="predicted"/>
<dbReference type="Pfam" id="PF13505">
    <property type="entry name" value="OMP_b-brl"/>
    <property type="match status" value="1"/>
</dbReference>
<keyword evidence="5" id="KW-1185">Reference proteome</keyword>
<dbReference type="InterPro" id="IPR011250">
    <property type="entry name" value="OMP/PagP_B-barrel"/>
</dbReference>
<feature type="domain" description="Outer membrane protein beta-barrel" evidence="3">
    <location>
        <begin position="9"/>
        <end position="168"/>
    </location>
</feature>
<comment type="caution">
    <text evidence="4">The sequence shown here is derived from an EMBL/GenBank/DDBJ whole genome shotgun (WGS) entry which is preliminary data.</text>
</comment>
<feature type="signal peptide" evidence="2">
    <location>
        <begin position="1"/>
        <end position="22"/>
    </location>
</feature>
<keyword evidence="1 2" id="KW-0732">Signal</keyword>
<evidence type="ECO:0000313" key="4">
    <source>
        <dbReference type="EMBL" id="MFB9232426.1"/>
    </source>
</evidence>
<sequence>MTNLSKAAIIAAVISAPTLAQAEDWTGFYIGAQVGWSDLSVLSASDDDVSYGIHAGYNHDLGNFVLGGEIDYSTSEYSFGGGTLDVDTLRVKARAGYDIGPALFYGVLGYVDLDTDLVSEDGYSYGIGASYKVTDNVVVGAEYLRDEVDILGVDFEVDSFNIRASYQF</sequence>
<dbReference type="Gene3D" id="2.40.160.20">
    <property type="match status" value="1"/>
</dbReference>
<evidence type="ECO:0000256" key="2">
    <source>
        <dbReference type="SAM" id="SignalP"/>
    </source>
</evidence>
<accession>A0ABV5JHU9</accession>
<protein>
    <submittedName>
        <fullName evidence="4">Outer membrane protein</fullName>
    </submittedName>
</protein>
<feature type="chain" id="PRO_5045494398" evidence="2">
    <location>
        <begin position="23"/>
        <end position="168"/>
    </location>
</feature>
<reference evidence="4 5" key="1">
    <citation type="submission" date="2024-09" db="EMBL/GenBank/DDBJ databases">
        <authorList>
            <person name="Sun Q."/>
            <person name="Mori K."/>
        </authorList>
    </citation>
    <scope>NUCLEOTIDE SEQUENCE [LARGE SCALE GENOMIC DNA]</scope>
    <source>
        <strain evidence="4 5">CECT 8726</strain>
    </source>
</reference>
<organism evidence="4 5">
    <name type="scientific">Pseudohalocynthiibacter aestuariivivens</name>
    <dbReference type="NCBI Taxonomy" id="1591409"/>
    <lineage>
        <taxon>Bacteria</taxon>
        <taxon>Pseudomonadati</taxon>
        <taxon>Pseudomonadota</taxon>
        <taxon>Alphaproteobacteria</taxon>
        <taxon>Rhodobacterales</taxon>
        <taxon>Paracoccaceae</taxon>
        <taxon>Pseudohalocynthiibacter</taxon>
    </lineage>
</organism>
<dbReference type="SUPFAM" id="SSF56925">
    <property type="entry name" value="OMPA-like"/>
    <property type="match status" value="1"/>
</dbReference>